<sequence>MSFRFCDELDLILNDLLESFVIDMNLSPNWVLLGLFEEEMDIVTSFNSFINLFFTENKFFAMFAWPFKVMDLWMVNFGGNIMALLVLIYPTFSLFLLLLSLVDILLQ</sequence>
<feature type="transmembrane region" description="Helical" evidence="1">
    <location>
        <begin position="81"/>
        <end position="106"/>
    </location>
</feature>
<organism evidence="2 3">
    <name type="scientific">Vanilla planifolia</name>
    <name type="common">Vanilla</name>
    <dbReference type="NCBI Taxonomy" id="51239"/>
    <lineage>
        <taxon>Eukaryota</taxon>
        <taxon>Viridiplantae</taxon>
        <taxon>Streptophyta</taxon>
        <taxon>Embryophyta</taxon>
        <taxon>Tracheophyta</taxon>
        <taxon>Spermatophyta</taxon>
        <taxon>Magnoliopsida</taxon>
        <taxon>Liliopsida</taxon>
        <taxon>Asparagales</taxon>
        <taxon>Orchidaceae</taxon>
        <taxon>Vanilloideae</taxon>
        <taxon>Vanilleae</taxon>
        <taxon>Vanilla</taxon>
    </lineage>
</organism>
<accession>A0A835UYI7</accession>
<proteinExistence type="predicted"/>
<protein>
    <submittedName>
        <fullName evidence="2">Uncharacterized protein</fullName>
    </submittedName>
</protein>
<dbReference type="AlphaFoldDB" id="A0A835UYI7"/>
<evidence type="ECO:0000313" key="3">
    <source>
        <dbReference type="Proteomes" id="UP000639772"/>
    </source>
</evidence>
<evidence type="ECO:0000256" key="1">
    <source>
        <dbReference type="SAM" id="Phobius"/>
    </source>
</evidence>
<name>A0A835UYI7_VANPL</name>
<keyword evidence="1" id="KW-0812">Transmembrane</keyword>
<gene>
    <name evidence="2" type="ORF">HPP92_013152</name>
</gene>
<keyword evidence="1" id="KW-1133">Transmembrane helix</keyword>
<reference evidence="2 3" key="1">
    <citation type="journal article" date="2020" name="Nat. Food">
        <title>A phased Vanilla planifolia genome enables genetic improvement of flavour and production.</title>
        <authorList>
            <person name="Hasing T."/>
            <person name="Tang H."/>
            <person name="Brym M."/>
            <person name="Khazi F."/>
            <person name="Huang T."/>
            <person name="Chambers A.H."/>
        </authorList>
    </citation>
    <scope>NUCLEOTIDE SEQUENCE [LARGE SCALE GENOMIC DNA]</scope>
    <source>
        <tissue evidence="2">Leaf</tissue>
    </source>
</reference>
<keyword evidence="1" id="KW-0472">Membrane</keyword>
<dbReference type="Proteomes" id="UP000639772">
    <property type="component" value="Chromosome 6"/>
</dbReference>
<comment type="caution">
    <text evidence="2">The sequence shown here is derived from an EMBL/GenBank/DDBJ whole genome shotgun (WGS) entry which is preliminary data.</text>
</comment>
<evidence type="ECO:0000313" key="2">
    <source>
        <dbReference type="EMBL" id="KAG0478433.1"/>
    </source>
</evidence>
<dbReference type="EMBL" id="JADCNM010000006">
    <property type="protein sequence ID" value="KAG0478433.1"/>
    <property type="molecule type" value="Genomic_DNA"/>
</dbReference>